<evidence type="ECO:0000313" key="2">
    <source>
        <dbReference type="EMBL" id="SHJ31020.1"/>
    </source>
</evidence>
<keyword evidence="3" id="KW-1185">Reference proteome</keyword>
<feature type="transmembrane region" description="Helical" evidence="1">
    <location>
        <begin position="136"/>
        <end position="151"/>
    </location>
</feature>
<organism evidence="2 3">
    <name type="scientific">Clostridium amylolyticum</name>
    <dbReference type="NCBI Taxonomy" id="1121298"/>
    <lineage>
        <taxon>Bacteria</taxon>
        <taxon>Bacillati</taxon>
        <taxon>Bacillota</taxon>
        <taxon>Clostridia</taxon>
        <taxon>Eubacteriales</taxon>
        <taxon>Clostridiaceae</taxon>
        <taxon>Clostridium</taxon>
    </lineage>
</organism>
<dbReference type="EMBL" id="FQZO01000004">
    <property type="protein sequence ID" value="SHJ31020.1"/>
    <property type="molecule type" value="Genomic_DNA"/>
</dbReference>
<reference evidence="2 3" key="1">
    <citation type="submission" date="2016-11" db="EMBL/GenBank/DDBJ databases">
        <authorList>
            <person name="Jaros S."/>
            <person name="Januszkiewicz K."/>
            <person name="Wedrychowicz H."/>
        </authorList>
    </citation>
    <scope>NUCLEOTIDE SEQUENCE [LARGE SCALE GENOMIC DNA]</scope>
    <source>
        <strain evidence="2 3">DSM 21864</strain>
    </source>
</reference>
<feature type="transmembrane region" description="Helical" evidence="1">
    <location>
        <begin position="105"/>
        <end position="124"/>
    </location>
</feature>
<sequence length="152" mass="17758">MSLRGVLTSLIFGTLAALLALYNVKYAFIIFALVYFIKALIQIKSKEAFDKYQKLINIDKYNIYIQKDKEFKKFIKSDPIADIIVAGLFLYMSFRQYNAINNKNYAIMVFAFIVINYFVDIYAMKTSTNWEDYKKKSMFSGIILVLIVLFII</sequence>
<name>A0A1M6I990_9CLOT</name>
<evidence type="ECO:0000313" key="3">
    <source>
        <dbReference type="Proteomes" id="UP000184080"/>
    </source>
</evidence>
<protein>
    <submittedName>
        <fullName evidence="2">Uncharacterized protein</fullName>
    </submittedName>
</protein>
<evidence type="ECO:0000256" key="1">
    <source>
        <dbReference type="SAM" id="Phobius"/>
    </source>
</evidence>
<dbReference type="OrthoDB" id="1913697at2"/>
<keyword evidence="1" id="KW-0472">Membrane</keyword>
<accession>A0A1M6I990</accession>
<keyword evidence="1" id="KW-0812">Transmembrane</keyword>
<feature type="transmembrane region" description="Helical" evidence="1">
    <location>
        <begin position="26"/>
        <end position="43"/>
    </location>
</feature>
<dbReference type="STRING" id="1121298.SAMN05444401_2699"/>
<dbReference type="AlphaFoldDB" id="A0A1M6I990"/>
<dbReference type="RefSeq" id="WP_073007540.1">
    <property type="nucleotide sequence ID" value="NZ_FQZO01000004.1"/>
</dbReference>
<proteinExistence type="predicted"/>
<gene>
    <name evidence="2" type="ORF">SAMN05444401_2699</name>
</gene>
<dbReference type="Proteomes" id="UP000184080">
    <property type="component" value="Unassembled WGS sequence"/>
</dbReference>
<keyword evidence="1" id="KW-1133">Transmembrane helix</keyword>